<accession>A0A919YWF6</accession>
<protein>
    <submittedName>
        <fullName evidence="2">Uncharacterized protein</fullName>
    </submittedName>
</protein>
<evidence type="ECO:0000313" key="2">
    <source>
        <dbReference type="EMBL" id="GIP19339.1"/>
    </source>
</evidence>
<sequence>MTCKSIPPDSVGNTPHLSVLKPPNFDPSRLAMPKANSQQHSAHYPFLQSGNIK</sequence>
<dbReference type="EMBL" id="BOSE01000014">
    <property type="protein sequence ID" value="GIP19339.1"/>
    <property type="molecule type" value="Genomic_DNA"/>
</dbReference>
<evidence type="ECO:0000256" key="1">
    <source>
        <dbReference type="SAM" id="MobiDB-lite"/>
    </source>
</evidence>
<reference evidence="2" key="1">
    <citation type="submission" date="2021-03" db="EMBL/GenBank/DDBJ databases">
        <title>Antimicrobial resistance genes in bacteria isolated from Japanese honey, and their potential for conferring macrolide and lincosamide resistance in the American foulbrood pathogen Paenibacillus larvae.</title>
        <authorList>
            <person name="Okamoto M."/>
            <person name="Kumagai M."/>
            <person name="Kanamori H."/>
            <person name="Takamatsu D."/>
        </authorList>
    </citation>
    <scope>NUCLEOTIDE SEQUENCE</scope>
    <source>
        <strain evidence="2">J40TS1</strain>
    </source>
</reference>
<keyword evidence="3" id="KW-1185">Reference proteome</keyword>
<comment type="caution">
    <text evidence="2">The sequence shown here is derived from an EMBL/GenBank/DDBJ whole genome shotgun (WGS) entry which is preliminary data.</text>
</comment>
<feature type="region of interest" description="Disordered" evidence="1">
    <location>
        <begin position="1"/>
        <end position="53"/>
    </location>
</feature>
<name>A0A919YWF6_9BACL</name>
<evidence type="ECO:0000313" key="3">
    <source>
        <dbReference type="Proteomes" id="UP000683139"/>
    </source>
</evidence>
<dbReference type="Proteomes" id="UP000683139">
    <property type="component" value="Unassembled WGS sequence"/>
</dbReference>
<proteinExistence type="predicted"/>
<organism evidence="2 3">
    <name type="scientific">Paenibacillus montaniterrae</name>
    <dbReference type="NCBI Taxonomy" id="429341"/>
    <lineage>
        <taxon>Bacteria</taxon>
        <taxon>Bacillati</taxon>
        <taxon>Bacillota</taxon>
        <taxon>Bacilli</taxon>
        <taxon>Bacillales</taxon>
        <taxon>Paenibacillaceae</taxon>
        <taxon>Paenibacillus</taxon>
    </lineage>
</organism>
<dbReference type="AlphaFoldDB" id="A0A919YWF6"/>
<gene>
    <name evidence="2" type="ORF">J40TS1_49810</name>
</gene>